<dbReference type="PANTHER" id="PTHR22617:SF41">
    <property type="entry name" value="CHEMOTAXIS SIGNAL TRANSDUCTION SYSTEM ADAPTOR PROTEIN CHEW"/>
    <property type="match status" value="1"/>
</dbReference>
<dbReference type="PANTHER" id="PTHR22617">
    <property type="entry name" value="CHEMOTAXIS SENSOR HISTIDINE KINASE-RELATED"/>
    <property type="match status" value="1"/>
</dbReference>
<feature type="domain" description="CheW-like" evidence="1">
    <location>
        <begin position="9"/>
        <end position="153"/>
    </location>
</feature>
<evidence type="ECO:0000313" key="2">
    <source>
        <dbReference type="EMBL" id="EMR03981.1"/>
    </source>
</evidence>
<dbReference type="EMBL" id="AODQ01000013">
    <property type="protein sequence ID" value="EMR03981.1"/>
    <property type="molecule type" value="Genomic_DNA"/>
</dbReference>
<dbReference type="Proteomes" id="UP000011910">
    <property type="component" value="Unassembled WGS sequence"/>
</dbReference>
<keyword evidence="3" id="KW-1185">Reference proteome</keyword>
<dbReference type="PROSITE" id="PS50851">
    <property type="entry name" value="CHEW"/>
    <property type="match status" value="1"/>
</dbReference>
<proteinExistence type="predicted"/>
<dbReference type="AlphaFoldDB" id="M7N9U8"/>
<dbReference type="GO" id="GO:0005829">
    <property type="term" value="C:cytosol"/>
    <property type="evidence" value="ECO:0007669"/>
    <property type="project" value="TreeGrafter"/>
</dbReference>
<gene>
    <name evidence="2" type="primary">cheW</name>
    <name evidence="2" type="ORF">ADICEAN_00852</name>
</gene>
<protein>
    <submittedName>
        <fullName evidence="2">Chemotaxis protein CheW</fullName>
    </submittedName>
</protein>
<dbReference type="GO" id="GO:0007165">
    <property type="term" value="P:signal transduction"/>
    <property type="evidence" value="ECO:0007669"/>
    <property type="project" value="InterPro"/>
</dbReference>
<dbReference type="Pfam" id="PF01584">
    <property type="entry name" value="CheW"/>
    <property type="match status" value="1"/>
</dbReference>
<evidence type="ECO:0000259" key="1">
    <source>
        <dbReference type="PROSITE" id="PS50851"/>
    </source>
</evidence>
<dbReference type="GO" id="GO:0006935">
    <property type="term" value="P:chemotaxis"/>
    <property type="evidence" value="ECO:0007669"/>
    <property type="project" value="InterPro"/>
</dbReference>
<reference evidence="2 3" key="1">
    <citation type="journal article" date="2013" name="Genome Announc.">
        <title>Draft Genome Sequence of Cesiribacter andamanensis Strain AMV16T, Isolated from a Soil Sample from a Mud Volcano in the Andaman Islands, India.</title>
        <authorList>
            <person name="Shivaji S."/>
            <person name="Ara S."/>
            <person name="Begum Z."/>
            <person name="Srinivas T.N."/>
            <person name="Singh A."/>
            <person name="Kumar Pinnaka A."/>
        </authorList>
    </citation>
    <scope>NUCLEOTIDE SEQUENCE [LARGE SCALE GENOMIC DNA]</scope>
    <source>
        <strain evidence="2 3">AMV16</strain>
    </source>
</reference>
<accession>M7N9U8</accession>
<dbReference type="CDD" id="cd00732">
    <property type="entry name" value="CheW"/>
    <property type="match status" value="1"/>
</dbReference>
<dbReference type="InterPro" id="IPR039315">
    <property type="entry name" value="CheW"/>
</dbReference>
<sequence>MKQEELTTLNSYLSFSLDQECFGVNVGKVIEILEVPHITRIPKAPPFMRGVINLRGTVLPVVDTRLKFGLAPKADTINTCIIVFSICIGEEQVMVGALVDAVQEVFEMPESELRPTPSMGGRYKAEFIRGMARRDDEFIMVLDVDRIFAHEEILDLQLDLEALKA</sequence>
<dbReference type="Gene3D" id="2.40.50.180">
    <property type="entry name" value="CheA-289, Domain 4"/>
    <property type="match status" value="1"/>
</dbReference>
<comment type="caution">
    <text evidence="2">The sequence shown here is derived from an EMBL/GenBank/DDBJ whole genome shotgun (WGS) entry which is preliminary data.</text>
</comment>
<dbReference type="OrthoDB" id="9794382at2"/>
<dbReference type="Gene3D" id="2.30.30.40">
    <property type="entry name" value="SH3 Domains"/>
    <property type="match status" value="1"/>
</dbReference>
<dbReference type="RefSeq" id="WP_009194254.1">
    <property type="nucleotide sequence ID" value="NZ_AODQ01000013.1"/>
</dbReference>
<evidence type="ECO:0000313" key="3">
    <source>
        <dbReference type="Proteomes" id="UP000011910"/>
    </source>
</evidence>
<name>M7N9U8_9BACT</name>
<dbReference type="InterPro" id="IPR036061">
    <property type="entry name" value="CheW-like_dom_sf"/>
</dbReference>
<dbReference type="PATRIC" id="fig|1279009.4.peg.861"/>
<dbReference type="SMART" id="SM00260">
    <property type="entry name" value="CheW"/>
    <property type="match status" value="1"/>
</dbReference>
<dbReference type="InterPro" id="IPR002545">
    <property type="entry name" value="CheW-lke_dom"/>
</dbReference>
<dbReference type="eggNOG" id="COG0835">
    <property type="taxonomic scope" value="Bacteria"/>
</dbReference>
<organism evidence="2 3">
    <name type="scientific">Cesiribacter andamanensis AMV16</name>
    <dbReference type="NCBI Taxonomy" id="1279009"/>
    <lineage>
        <taxon>Bacteria</taxon>
        <taxon>Pseudomonadati</taxon>
        <taxon>Bacteroidota</taxon>
        <taxon>Cytophagia</taxon>
        <taxon>Cytophagales</taxon>
        <taxon>Cesiribacteraceae</taxon>
        <taxon>Cesiribacter</taxon>
    </lineage>
</organism>
<dbReference type="SUPFAM" id="SSF50341">
    <property type="entry name" value="CheW-like"/>
    <property type="match status" value="1"/>
</dbReference>
<dbReference type="STRING" id="1279009.ADICEAN_00852"/>